<dbReference type="EMBL" id="VIWW01000001">
    <property type="protein sequence ID" value="TWG06559.1"/>
    <property type="molecule type" value="Genomic_DNA"/>
</dbReference>
<protein>
    <recommendedName>
        <fullName evidence="4">TetR family transcriptional regulator</fullName>
    </recommendedName>
</protein>
<proteinExistence type="predicted"/>
<evidence type="ECO:0008006" key="4">
    <source>
        <dbReference type="Google" id="ProtNLM"/>
    </source>
</evidence>
<dbReference type="Gene3D" id="1.10.357.10">
    <property type="entry name" value="Tetracycline Repressor, domain 2"/>
    <property type="match status" value="1"/>
</dbReference>
<feature type="region of interest" description="Disordered" evidence="1">
    <location>
        <begin position="136"/>
        <end position="199"/>
    </location>
</feature>
<comment type="caution">
    <text evidence="2">The sequence shown here is derived from an EMBL/GenBank/DDBJ whole genome shotgun (WGS) entry which is preliminary data.</text>
</comment>
<accession>A0A561V4L9</accession>
<evidence type="ECO:0000313" key="2">
    <source>
        <dbReference type="EMBL" id="TWG06559.1"/>
    </source>
</evidence>
<evidence type="ECO:0000313" key="3">
    <source>
        <dbReference type="Proteomes" id="UP000318186"/>
    </source>
</evidence>
<evidence type="ECO:0000256" key="1">
    <source>
        <dbReference type="SAM" id="MobiDB-lite"/>
    </source>
</evidence>
<sequence length="237" mass="25582">MYKYFPGRPELLAAVVEDAMPRWTDAIRAGMSAAGTPEEKIAAYVSSQLDLVRSGEHRIAQTLARVRDAAVVRESAAQAHRELLTPLIGALTELGEDPRRTALLLQGIVNAATTALEAGDDHVAVTDRAVRMAVTAITGADPGRRGTAEDGGGRRRTAEDGGGRRETARNGKERPHQAPDRDYGYETSDGYRTGDGSRRMRMPSKWVRIAFTARTPSAAATAATISRCWAQVTHGSW</sequence>
<organism evidence="2 3">
    <name type="scientific">Streptomyces brevispora</name>
    <dbReference type="NCBI Taxonomy" id="887462"/>
    <lineage>
        <taxon>Bacteria</taxon>
        <taxon>Bacillati</taxon>
        <taxon>Actinomycetota</taxon>
        <taxon>Actinomycetes</taxon>
        <taxon>Kitasatosporales</taxon>
        <taxon>Streptomycetaceae</taxon>
        <taxon>Streptomyces</taxon>
    </lineage>
</organism>
<name>A0A561V4L9_9ACTN</name>
<dbReference type="Proteomes" id="UP000318186">
    <property type="component" value="Unassembled WGS sequence"/>
</dbReference>
<feature type="compositionally biased region" description="Basic and acidic residues" evidence="1">
    <location>
        <begin position="142"/>
        <end position="184"/>
    </location>
</feature>
<gene>
    <name evidence="2" type="ORF">FHX80_115054</name>
</gene>
<dbReference type="AlphaFoldDB" id="A0A561V4L9"/>
<reference evidence="2 3" key="1">
    <citation type="submission" date="2019-06" db="EMBL/GenBank/DDBJ databases">
        <title>Sequencing the genomes of 1000 actinobacteria strains.</title>
        <authorList>
            <person name="Klenk H.-P."/>
        </authorList>
    </citation>
    <scope>NUCLEOTIDE SEQUENCE [LARGE SCALE GENOMIC DNA]</scope>
    <source>
        <strain evidence="2 3">DSM 42059</strain>
    </source>
</reference>